<evidence type="ECO:0000313" key="1">
    <source>
        <dbReference type="EMBL" id="EJK52737.1"/>
    </source>
</evidence>
<dbReference type="PANTHER" id="PTHR43642:SF1">
    <property type="entry name" value="HYBRID SIGNAL TRANSDUCTION HISTIDINE KINASE G"/>
    <property type="match status" value="1"/>
</dbReference>
<proteinExistence type="predicted"/>
<dbReference type="eggNOG" id="ENOG502RVPS">
    <property type="taxonomic scope" value="Eukaryota"/>
</dbReference>
<sequence>MATKLRFRLDPQADVNSRSIVLSLLKGVATSAFFVCCYRDDDVTPGDIFSSWLTNIDASGMEKIEVNRLSVEGVNEMVSETFRVFPRITLPLSTQLHAKTRGNPLFLRQFMDSLHNQGLIFLRLNPPRWAWDIERISNVELPVGVVALLIEEMRTLSTELIEGLGVVSCLGTTTKKETLDIISIEMDFNLSAAIGDLVKRGYLEEVKDVEVRFSHDKVQQSAYETMTIINLGGVDTSFDRRKRTAIAALNQKAGNQAKDMSAFDSALRYFLNGILWMPAEERWSTNYAESLALHVSAAETACLLENLGVVTKLTEEVAANVTSDKDKIACLFCLTKSLYSCGNIFDSKRVAFAILEQLKEALPRDVGDPSLARDLKDMVATLHSTADETIMGMRPSHTAQQDTLLLSVYSFLTYIMLECNPQQNPHITLRMIQITLNNGISKLAKRLLSTRQSQRFSSYITLVTAACVDWMVEPLQCVAESLLNGHKNGLQVGDIMSARASGREISATSSLHDRVPSARSIKDGTIGPDQALLVYQKAIKSASVHKLPHVRFGCVSFQRESLLTSALQEEAIASELAGRCLFDKGMLSRARGLYAHAMDKYQSWGAKAIVRRLGVEMQQKFGSSEDLVGHGLPWCSYSTEICDDPTHREDGSSVTRKRSTYLLK</sequence>
<organism evidence="1 2">
    <name type="scientific">Thalassiosira oceanica</name>
    <name type="common">Marine diatom</name>
    <dbReference type="NCBI Taxonomy" id="159749"/>
    <lineage>
        <taxon>Eukaryota</taxon>
        <taxon>Sar</taxon>
        <taxon>Stramenopiles</taxon>
        <taxon>Ochrophyta</taxon>
        <taxon>Bacillariophyta</taxon>
        <taxon>Coscinodiscophyceae</taxon>
        <taxon>Thalassiosirophycidae</taxon>
        <taxon>Thalassiosirales</taxon>
        <taxon>Thalassiosiraceae</taxon>
        <taxon>Thalassiosira</taxon>
    </lineage>
</organism>
<dbReference type="InterPro" id="IPR053159">
    <property type="entry name" value="Hybrid_Histidine_Kinase"/>
</dbReference>
<protein>
    <submittedName>
        <fullName evidence="1">Uncharacterized protein</fullName>
    </submittedName>
</protein>
<evidence type="ECO:0000313" key="2">
    <source>
        <dbReference type="Proteomes" id="UP000266841"/>
    </source>
</evidence>
<name>K0S1K7_THAOC</name>
<keyword evidence="2" id="KW-1185">Reference proteome</keyword>
<dbReference type="PANTHER" id="PTHR43642">
    <property type="entry name" value="HYBRID SIGNAL TRANSDUCTION HISTIDINE KINASE G"/>
    <property type="match status" value="1"/>
</dbReference>
<dbReference type="OrthoDB" id="19417at2759"/>
<dbReference type="EMBL" id="AGNL01039313">
    <property type="protein sequence ID" value="EJK52737.1"/>
    <property type="molecule type" value="Genomic_DNA"/>
</dbReference>
<reference evidence="1 2" key="1">
    <citation type="journal article" date="2012" name="Genome Biol.">
        <title>Genome and low-iron response of an oceanic diatom adapted to chronic iron limitation.</title>
        <authorList>
            <person name="Lommer M."/>
            <person name="Specht M."/>
            <person name="Roy A.S."/>
            <person name="Kraemer L."/>
            <person name="Andreson R."/>
            <person name="Gutowska M.A."/>
            <person name="Wolf J."/>
            <person name="Bergner S.V."/>
            <person name="Schilhabel M.B."/>
            <person name="Klostermeier U.C."/>
            <person name="Beiko R.G."/>
            <person name="Rosenstiel P."/>
            <person name="Hippler M."/>
            <person name="Laroche J."/>
        </authorList>
    </citation>
    <scope>NUCLEOTIDE SEQUENCE [LARGE SCALE GENOMIC DNA]</scope>
    <source>
        <strain evidence="1 2">CCMP1005</strain>
    </source>
</reference>
<dbReference type="AlphaFoldDB" id="K0S1K7"/>
<comment type="caution">
    <text evidence="1">The sequence shown here is derived from an EMBL/GenBank/DDBJ whole genome shotgun (WGS) entry which is preliminary data.</text>
</comment>
<accession>K0S1K7</accession>
<dbReference type="Proteomes" id="UP000266841">
    <property type="component" value="Unassembled WGS sequence"/>
</dbReference>
<gene>
    <name evidence="1" type="ORF">THAOC_27964</name>
</gene>